<keyword evidence="3 5" id="KW-1133">Transmembrane helix</keyword>
<evidence type="ECO:0000256" key="5">
    <source>
        <dbReference type="SAM" id="Phobius"/>
    </source>
</evidence>
<comment type="caution">
    <text evidence="6">The sequence shown here is derived from an EMBL/GenBank/DDBJ whole genome shotgun (WGS) entry which is preliminary data.</text>
</comment>
<organism evidence="6">
    <name type="scientific">Paenibacillus sp. SYP-B3998</name>
    <dbReference type="NCBI Taxonomy" id="2678564"/>
    <lineage>
        <taxon>Bacteria</taxon>
        <taxon>Bacillati</taxon>
        <taxon>Bacillota</taxon>
        <taxon>Bacilli</taxon>
        <taxon>Bacillales</taxon>
        <taxon>Paenibacillaceae</taxon>
        <taxon>Paenibacillus</taxon>
    </lineage>
</organism>
<dbReference type="GO" id="GO:0016020">
    <property type="term" value="C:membrane"/>
    <property type="evidence" value="ECO:0007669"/>
    <property type="project" value="UniProtKB-SubCell"/>
</dbReference>
<evidence type="ECO:0000256" key="4">
    <source>
        <dbReference type="ARBA" id="ARBA00023136"/>
    </source>
</evidence>
<name>A0A6G3ZVP1_9BACL</name>
<feature type="transmembrane region" description="Helical" evidence="5">
    <location>
        <begin position="44"/>
        <end position="63"/>
    </location>
</feature>
<reference evidence="6" key="1">
    <citation type="submission" date="2020-02" db="EMBL/GenBank/DDBJ databases">
        <authorList>
            <person name="Shen X.-R."/>
            <person name="Zhang Y.-X."/>
        </authorList>
    </citation>
    <scope>NUCLEOTIDE SEQUENCE</scope>
    <source>
        <strain evidence="6">SYP-B3998</strain>
    </source>
</reference>
<proteinExistence type="predicted"/>
<dbReference type="InterPro" id="IPR016944">
    <property type="entry name" value="UCP030066"/>
</dbReference>
<protein>
    <submittedName>
        <fullName evidence="6">DoxX family protein</fullName>
    </submittedName>
</protein>
<feature type="transmembrane region" description="Helical" evidence="5">
    <location>
        <begin position="95"/>
        <end position="115"/>
    </location>
</feature>
<accession>A0A6G3ZVP1</accession>
<feature type="transmembrane region" description="Helical" evidence="5">
    <location>
        <begin position="72"/>
        <end position="89"/>
    </location>
</feature>
<dbReference type="PIRSF" id="PIRSF030066">
    <property type="entry name" value="UCP030066"/>
    <property type="match status" value="1"/>
</dbReference>
<evidence type="ECO:0000256" key="2">
    <source>
        <dbReference type="ARBA" id="ARBA00022692"/>
    </source>
</evidence>
<sequence length="122" mass="13566">MKKTIIIYWIFTGLLAALMVLGAIPDIMSVPDAVALFNHLGYPAYLLPFIGFAKLLGVIALLIPGYPRIKEWAYAGFVIDLTGAMYSSISVGDPASGWMLFFIGYLLIACSYVYYHRKLKIH</sequence>
<evidence type="ECO:0000256" key="3">
    <source>
        <dbReference type="ARBA" id="ARBA00022989"/>
    </source>
</evidence>
<dbReference type="AlphaFoldDB" id="A0A6G3ZVP1"/>
<gene>
    <name evidence="6" type="ORF">GK047_06350</name>
</gene>
<dbReference type="RefSeq" id="WP_163942734.1">
    <property type="nucleotide sequence ID" value="NZ_JAAIKC010000001.1"/>
</dbReference>
<evidence type="ECO:0000256" key="1">
    <source>
        <dbReference type="ARBA" id="ARBA00004141"/>
    </source>
</evidence>
<keyword evidence="2 5" id="KW-0812">Transmembrane</keyword>
<keyword evidence="4 5" id="KW-0472">Membrane</keyword>
<dbReference type="InterPro" id="IPR032808">
    <property type="entry name" value="DoxX"/>
</dbReference>
<evidence type="ECO:0000313" key="6">
    <source>
        <dbReference type="EMBL" id="NEW05641.1"/>
    </source>
</evidence>
<dbReference type="Pfam" id="PF13564">
    <property type="entry name" value="DoxX_2"/>
    <property type="match status" value="1"/>
</dbReference>
<feature type="transmembrane region" description="Helical" evidence="5">
    <location>
        <begin position="5"/>
        <end position="24"/>
    </location>
</feature>
<comment type="subcellular location">
    <subcellularLocation>
        <location evidence="1">Membrane</location>
        <topology evidence="1">Multi-pass membrane protein</topology>
    </subcellularLocation>
</comment>
<dbReference type="EMBL" id="JAAIKC010000001">
    <property type="protein sequence ID" value="NEW05641.1"/>
    <property type="molecule type" value="Genomic_DNA"/>
</dbReference>